<evidence type="ECO:0000313" key="1">
    <source>
        <dbReference type="EMBL" id="KMN13114.1"/>
    </source>
</evidence>
<evidence type="ECO:0000313" key="2">
    <source>
        <dbReference type="Proteomes" id="UP000036325"/>
    </source>
</evidence>
<proteinExistence type="predicted"/>
<protein>
    <submittedName>
        <fullName evidence="1">Uncharacterized protein</fullName>
    </submittedName>
</protein>
<dbReference type="AlphaFoldDB" id="A0A0J6IME7"/>
<organism evidence="1 2">
    <name type="scientific">Pseudomonas weihenstephanensis</name>
    <dbReference type="NCBI Taxonomy" id="1608994"/>
    <lineage>
        <taxon>Bacteria</taxon>
        <taxon>Pseudomonadati</taxon>
        <taxon>Pseudomonadota</taxon>
        <taxon>Gammaproteobacteria</taxon>
        <taxon>Pseudomonadales</taxon>
        <taxon>Pseudomonadaceae</taxon>
        <taxon>Pseudomonas</taxon>
    </lineage>
</organism>
<dbReference type="Proteomes" id="UP000036325">
    <property type="component" value="Unassembled WGS sequence"/>
</dbReference>
<dbReference type="EMBL" id="JYLF01000005">
    <property type="protein sequence ID" value="KMN13114.1"/>
    <property type="molecule type" value="Genomic_DNA"/>
</dbReference>
<gene>
    <name evidence="1" type="ORF">TU86_13575</name>
</gene>
<sequence length="136" mass="14674">MIRTRVGAVDGMGQVLETLRLKKAAIRTQQGGSESALTMIAVDCPSLHLRPRPVYGRSGQCLGLAPANSPTVEPSTDAKIQSYTAWQAGSQFFMDLNSGQYAGYGMTNESKKGPILNEEKFTIDQYTADAARAMGR</sequence>
<accession>A0A0J6IME7</accession>
<dbReference type="PATRIC" id="fig|1608994.3.peg.3369"/>
<name>A0A0J6IME7_9PSED</name>
<comment type="caution">
    <text evidence="1">The sequence shown here is derived from an EMBL/GenBank/DDBJ whole genome shotgun (WGS) entry which is preliminary data.</text>
</comment>
<reference evidence="1 2" key="1">
    <citation type="submission" date="2015-02" db="EMBL/GenBank/DDBJ databases">
        <title>Pseudomonas helleri sp. nov. and Pseudomonas weihenstephanensis sp. nov., isolated from raw cows milk.</title>
        <authorList>
            <person name="von Neubeck M."/>
            <person name="Huptas C."/>
            <person name="Wenning M."/>
            <person name="Scherer S."/>
        </authorList>
    </citation>
    <scope>NUCLEOTIDE SEQUENCE [LARGE SCALE GENOMIC DNA]</scope>
    <source>
        <strain evidence="1 2">DSM 29166</strain>
    </source>
</reference>